<dbReference type="InterPro" id="IPR027417">
    <property type="entry name" value="P-loop_NTPase"/>
</dbReference>
<organism evidence="1 2">
    <name type="scientific">Sedimentitalea todarodis</name>
    <dbReference type="NCBI Taxonomy" id="1631240"/>
    <lineage>
        <taxon>Bacteria</taxon>
        <taxon>Pseudomonadati</taxon>
        <taxon>Pseudomonadota</taxon>
        <taxon>Alphaproteobacteria</taxon>
        <taxon>Rhodobacterales</taxon>
        <taxon>Paracoccaceae</taxon>
        <taxon>Sedimentitalea</taxon>
    </lineage>
</organism>
<protein>
    <recommendedName>
        <fullName evidence="3">Sulfotransferase family protein</fullName>
    </recommendedName>
</protein>
<sequence length="366" mass="40807">MKVITFFGHHKVGSTALQAFFARNHLALLRRGILYPAVEVEGLAQSLAGALNPDRPPALDRMNVREPHNALAFRMLAQATGGKPPDWHGNLPAVAQMIRALRLQADYLQPHTVILCSEVMSNFGSNHPRLIDTLRGIFPDATHELYCVLRRPDEYLTSWHAQRLRFGDKVSALSDKAARSYFAGIHFDYKRLLVPWIKRFADSTLHLRNYADVLAAGGSTEDFLARCGIGLGPDLIPAGRANTSLPRAAMELARRANLDLPAEQARILRQYLLEHGDRLNPVKNADVEMFGPDLRADMARRFAPVHDYLSALTGQPFFPDIDQLSTPRPIPEARATAQLLDRIDPTDLPDPALRDYISALHREIAA</sequence>
<proteinExistence type="predicted"/>
<dbReference type="RefSeq" id="WP_316781721.1">
    <property type="nucleotide sequence ID" value="NZ_JASMWN010000025.1"/>
</dbReference>
<gene>
    <name evidence="1" type="ORF">QO231_22225</name>
</gene>
<comment type="caution">
    <text evidence="1">The sequence shown here is derived from an EMBL/GenBank/DDBJ whole genome shotgun (WGS) entry which is preliminary data.</text>
</comment>
<reference evidence="2" key="1">
    <citation type="submission" date="2023-05" db="EMBL/GenBank/DDBJ databases">
        <title>Sedimentitalea sp. nov. JM2-8.</title>
        <authorList>
            <person name="Huang J."/>
        </authorList>
    </citation>
    <scope>NUCLEOTIDE SEQUENCE [LARGE SCALE GENOMIC DNA]</scope>
    <source>
        <strain evidence="2">KHS03</strain>
    </source>
</reference>
<dbReference type="SUPFAM" id="SSF52540">
    <property type="entry name" value="P-loop containing nucleoside triphosphate hydrolases"/>
    <property type="match status" value="1"/>
</dbReference>
<dbReference type="EMBL" id="JASMWN010000025">
    <property type="protein sequence ID" value="MDU9006557.1"/>
    <property type="molecule type" value="Genomic_DNA"/>
</dbReference>
<name>A0ABU3VK51_9RHOB</name>
<evidence type="ECO:0000313" key="2">
    <source>
        <dbReference type="Proteomes" id="UP001255416"/>
    </source>
</evidence>
<evidence type="ECO:0008006" key="3">
    <source>
        <dbReference type="Google" id="ProtNLM"/>
    </source>
</evidence>
<evidence type="ECO:0000313" key="1">
    <source>
        <dbReference type="EMBL" id="MDU9006557.1"/>
    </source>
</evidence>
<keyword evidence="2" id="KW-1185">Reference proteome</keyword>
<dbReference type="Proteomes" id="UP001255416">
    <property type="component" value="Unassembled WGS sequence"/>
</dbReference>
<accession>A0ABU3VK51</accession>